<name>A0A0J9U0B5_PLAVI</name>
<accession>A0A0J9U0B5</accession>
<dbReference type="AlphaFoldDB" id="A0A0J9U0B5"/>
<dbReference type="Proteomes" id="UP000053239">
    <property type="component" value="Unassembled WGS sequence"/>
</dbReference>
<keyword evidence="1" id="KW-0812">Transmembrane</keyword>
<dbReference type="InterPro" id="IPR022139">
    <property type="entry name" value="Fam-L/Fam-M-like_plasmodium"/>
</dbReference>
<reference evidence="2 3" key="1">
    <citation type="submission" date="2011-09" db="EMBL/GenBank/DDBJ databases">
        <title>The Genome Sequence of Plasmodium vivax North Korean.</title>
        <authorList>
            <consortium name="The Broad Institute Genome Sequencing Platform"/>
            <consortium name="The Broad Institute Genome Sequencing Center for Infectious Disease"/>
            <person name="Neafsey D."/>
            <person name="Carlton J."/>
            <person name="Barnwell J."/>
            <person name="Collins W."/>
            <person name="Escalante A."/>
            <person name="Mullikin J."/>
            <person name="Saul A."/>
            <person name="Guigo R."/>
            <person name="Camara F."/>
            <person name="Young S.K."/>
            <person name="Zeng Q."/>
            <person name="Gargeya S."/>
            <person name="Fitzgerald M."/>
            <person name="Haas B."/>
            <person name="Abouelleil A."/>
            <person name="Alvarado L."/>
            <person name="Arachchi H.M."/>
            <person name="Berlin A."/>
            <person name="Brown A."/>
            <person name="Chapman S.B."/>
            <person name="Chen Z."/>
            <person name="Dunbar C."/>
            <person name="Freedman E."/>
            <person name="Gearin G."/>
            <person name="Gellesch M."/>
            <person name="Goldberg J."/>
            <person name="Griggs A."/>
            <person name="Gujja S."/>
            <person name="Heiman D."/>
            <person name="Howarth C."/>
            <person name="Larson L."/>
            <person name="Lui A."/>
            <person name="MacDonald P.J.P."/>
            <person name="Montmayeur A."/>
            <person name="Murphy C."/>
            <person name="Neiman D."/>
            <person name="Pearson M."/>
            <person name="Priest M."/>
            <person name="Roberts A."/>
            <person name="Saif S."/>
            <person name="Shea T."/>
            <person name="Shenoy N."/>
            <person name="Sisk P."/>
            <person name="Stolte C."/>
            <person name="Sykes S."/>
            <person name="Wortman J."/>
            <person name="Nusbaum C."/>
            <person name="Birren B."/>
        </authorList>
    </citation>
    <scope>NUCLEOTIDE SEQUENCE [LARGE SCALE GENOMIC DNA]</scope>
    <source>
        <strain evidence="2 3">North Korean</strain>
    </source>
</reference>
<evidence type="ECO:0000256" key="1">
    <source>
        <dbReference type="SAM" id="Phobius"/>
    </source>
</evidence>
<protein>
    <recommendedName>
        <fullName evidence="4">Variable surface protein Vir35</fullName>
    </recommendedName>
</protein>
<keyword evidence="1" id="KW-0472">Membrane</keyword>
<dbReference type="EMBL" id="KQ235236">
    <property type="protein sequence ID" value="KNA01691.1"/>
    <property type="molecule type" value="Genomic_DNA"/>
</dbReference>
<evidence type="ECO:0008006" key="4">
    <source>
        <dbReference type="Google" id="ProtNLM"/>
    </source>
</evidence>
<keyword evidence="1" id="KW-1133">Transmembrane helix</keyword>
<evidence type="ECO:0000313" key="3">
    <source>
        <dbReference type="Proteomes" id="UP000053239"/>
    </source>
</evidence>
<gene>
    <name evidence="2" type="ORF">PVNG_04717</name>
</gene>
<feature type="transmembrane region" description="Helical" evidence="1">
    <location>
        <begin position="122"/>
        <end position="145"/>
    </location>
</feature>
<dbReference type="Pfam" id="PF12420">
    <property type="entry name" value="DUF3671"/>
    <property type="match status" value="1"/>
</dbReference>
<proteinExistence type="predicted"/>
<evidence type="ECO:0000313" key="2">
    <source>
        <dbReference type="EMBL" id="KNA01691.1"/>
    </source>
</evidence>
<feature type="transmembrane region" description="Helical" evidence="1">
    <location>
        <begin position="178"/>
        <end position="197"/>
    </location>
</feature>
<sequence>MNYLKSNTWKVRNDRLLTNDDTHSEIEQSSVREYIKEPEEKNKLTDISESSEIHEKENKNTLNSMYTYIKKLERGYTNKKGLKRLDCLYEKRLFDEMYKLDKIAGHMKSKNRYIKKIIWKRYGLRFVIFLLVILFEVGICIWYYFGNNSDFTKSCKTGESSLCKACKFVREIIFPSNYVLYIPLIISFLSFIIYILSKVRKYKRLKKRYGNIREE</sequence>
<organism evidence="2 3">
    <name type="scientific">Plasmodium vivax North Korean</name>
    <dbReference type="NCBI Taxonomy" id="1035514"/>
    <lineage>
        <taxon>Eukaryota</taxon>
        <taxon>Sar</taxon>
        <taxon>Alveolata</taxon>
        <taxon>Apicomplexa</taxon>
        <taxon>Aconoidasida</taxon>
        <taxon>Haemosporida</taxon>
        <taxon>Plasmodiidae</taxon>
        <taxon>Plasmodium</taxon>
        <taxon>Plasmodium (Plasmodium)</taxon>
    </lineage>
</organism>